<protein>
    <submittedName>
        <fullName evidence="2">Uncharacterized protein</fullName>
    </submittedName>
</protein>
<proteinExistence type="predicted"/>
<gene>
    <name evidence="2" type="ORF">HOC_07258</name>
</gene>
<evidence type="ECO:0000313" key="2">
    <source>
        <dbReference type="EMBL" id="KDA03184.1"/>
    </source>
</evidence>
<dbReference type="AlphaFoldDB" id="A0A059G8X0"/>
<dbReference type="RefSeq" id="WP_035537097.1">
    <property type="nucleotide sequence ID" value="NZ_ARYL01000008.1"/>
</dbReference>
<sequence length="160" mass="16894">MSTLTATGGAGVLAALLDNRDRFAKLGDKDFTAAAGLLVRKLMISAGQTTEDMVLLRETVGNDLFETELKRLTAHQARLLARRLDKHVDDFEVSTAGAAAAHIRQLLNGTLAPAEASDATTQEAAPAEDTTPPADDTPPTGSDDAPKNAYFGRKSFRAGN</sequence>
<feature type="region of interest" description="Disordered" evidence="1">
    <location>
        <begin position="114"/>
        <end position="160"/>
    </location>
</feature>
<name>A0A059G8X0_9PROT</name>
<dbReference type="Proteomes" id="UP000024942">
    <property type="component" value="Unassembled WGS sequence"/>
</dbReference>
<reference evidence="2 3" key="1">
    <citation type="journal article" date="2014" name="Antonie Van Leeuwenhoek">
        <title>Hyphomonas beringensis sp. nov. and Hyphomonas chukchiensis sp. nov., isolated from surface seawater of the Bering Sea and Chukchi Sea.</title>
        <authorList>
            <person name="Li C."/>
            <person name="Lai Q."/>
            <person name="Li G."/>
            <person name="Dong C."/>
            <person name="Wang J."/>
            <person name="Liao Y."/>
            <person name="Shao Z."/>
        </authorList>
    </citation>
    <scope>NUCLEOTIDE SEQUENCE [LARGE SCALE GENOMIC DNA]</scope>
    <source>
        <strain evidence="2 3">SCH89</strain>
    </source>
</reference>
<comment type="caution">
    <text evidence="2">The sequence shown here is derived from an EMBL/GenBank/DDBJ whole genome shotgun (WGS) entry which is preliminary data.</text>
</comment>
<evidence type="ECO:0000256" key="1">
    <source>
        <dbReference type="SAM" id="MobiDB-lite"/>
    </source>
</evidence>
<dbReference type="EMBL" id="ARYL01000008">
    <property type="protein sequence ID" value="KDA03184.1"/>
    <property type="molecule type" value="Genomic_DNA"/>
</dbReference>
<evidence type="ECO:0000313" key="3">
    <source>
        <dbReference type="Proteomes" id="UP000024942"/>
    </source>
</evidence>
<dbReference type="OrthoDB" id="7619145at2"/>
<organism evidence="2 3">
    <name type="scientific">Hyphomonas oceanitis SCH89</name>
    <dbReference type="NCBI Taxonomy" id="1280953"/>
    <lineage>
        <taxon>Bacteria</taxon>
        <taxon>Pseudomonadati</taxon>
        <taxon>Pseudomonadota</taxon>
        <taxon>Alphaproteobacteria</taxon>
        <taxon>Hyphomonadales</taxon>
        <taxon>Hyphomonadaceae</taxon>
        <taxon>Hyphomonas</taxon>
    </lineage>
</organism>
<dbReference type="STRING" id="1280953.HOC_07258"/>
<accession>A0A059G8X0</accession>
<feature type="compositionally biased region" description="Low complexity" evidence="1">
    <location>
        <begin position="118"/>
        <end position="143"/>
    </location>
</feature>
<dbReference type="PATRIC" id="fig|1280953.3.peg.1472"/>
<keyword evidence="3" id="KW-1185">Reference proteome</keyword>